<dbReference type="InterPro" id="IPR047196">
    <property type="entry name" value="YidC_ALB_C"/>
</dbReference>
<feature type="domain" description="Membrane insertase YidC/Oxa/ALB C-terminal" evidence="14">
    <location>
        <begin position="382"/>
        <end position="560"/>
    </location>
</feature>
<accession>A0ABS8JHX4</accession>
<dbReference type="PRINTS" id="PR00701">
    <property type="entry name" value="60KDINNERMP"/>
</dbReference>
<dbReference type="InterPro" id="IPR038221">
    <property type="entry name" value="YidC_periplasmic_sf"/>
</dbReference>
<proteinExistence type="inferred from homology"/>
<keyword evidence="7 13" id="KW-0653">Protein transport</keyword>
<evidence type="ECO:0000256" key="8">
    <source>
        <dbReference type="ARBA" id="ARBA00022989"/>
    </source>
</evidence>
<dbReference type="Pfam" id="PF02096">
    <property type="entry name" value="60KD_IMP"/>
    <property type="match status" value="1"/>
</dbReference>
<keyword evidence="5 13" id="KW-1003">Cell membrane</keyword>
<evidence type="ECO:0000256" key="10">
    <source>
        <dbReference type="ARBA" id="ARBA00023186"/>
    </source>
</evidence>
<keyword evidence="6 13" id="KW-0812">Transmembrane</keyword>
<evidence type="ECO:0000256" key="3">
    <source>
        <dbReference type="ARBA" id="ARBA00015325"/>
    </source>
</evidence>
<evidence type="ECO:0000256" key="7">
    <source>
        <dbReference type="ARBA" id="ARBA00022927"/>
    </source>
</evidence>
<evidence type="ECO:0000313" key="17">
    <source>
        <dbReference type="Proteomes" id="UP001165293"/>
    </source>
</evidence>
<evidence type="ECO:0000256" key="4">
    <source>
        <dbReference type="ARBA" id="ARBA00022448"/>
    </source>
</evidence>
<evidence type="ECO:0000256" key="12">
    <source>
        <dbReference type="ARBA" id="ARBA00033342"/>
    </source>
</evidence>
<dbReference type="NCBIfam" id="TIGR03592">
    <property type="entry name" value="yidC_oxa1_cterm"/>
    <property type="match status" value="1"/>
</dbReference>
<keyword evidence="10 13" id="KW-0143">Chaperone</keyword>
<dbReference type="CDD" id="cd20070">
    <property type="entry name" value="5TM_YidC_Alb3"/>
    <property type="match status" value="1"/>
</dbReference>
<comment type="subunit">
    <text evidence="13">Interacts with the Sec translocase complex via SecD. Specifically interacts with transmembrane segments of nascent integral membrane proteins during membrane integration.</text>
</comment>
<keyword evidence="4 13" id="KW-0813">Transport</keyword>
<comment type="function">
    <text evidence="13">Required for the insertion and/or proper folding and/or complex formation of integral membrane proteins into the membrane. Involved in integration of membrane proteins that insert both dependently and independently of the Sec translocase complex, as well as at least some lipoproteins. Aids folding of multispanning membrane proteins.</text>
</comment>
<keyword evidence="17" id="KW-1185">Reference proteome</keyword>
<dbReference type="Gene3D" id="2.70.98.90">
    <property type="match status" value="1"/>
</dbReference>
<evidence type="ECO:0000313" key="16">
    <source>
        <dbReference type="EMBL" id="MCC8363073.1"/>
    </source>
</evidence>
<comment type="subcellular location">
    <subcellularLocation>
        <location evidence="1">Cell inner membrane</location>
        <topology evidence="1">Multi-pass membrane protein</topology>
    </subcellularLocation>
    <subcellularLocation>
        <location evidence="13">Cell membrane</location>
        <topology evidence="13">Multi-pass membrane protein</topology>
    </subcellularLocation>
</comment>
<dbReference type="HAMAP" id="MF_01810">
    <property type="entry name" value="YidC_type1"/>
    <property type="match status" value="1"/>
</dbReference>
<dbReference type="EMBL" id="JAJGAK010000001">
    <property type="protein sequence ID" value="MCC8363073.1"/>
    <property type="molecule type" value="Genomic_DNA"/>
</dbReference>
<name>A0ABS8JHX4_9GAMM</name>
<dbReference type="CDD" id="cd19961">
    <property type="entry name" value="EcYidC-like_peri"/>
    <property type="match status" value="1"/>
</dbReference>
<dbReference type="InterPro" id="IPR028055">
    <property type="entry name" value="YidC/Oxa/ALB_C"/>
</dbReference>
<evidence type="ECO:0000256" key="13">
    <source>
        <dbReference type="HAMAP-Rule" id="MF_01810"/>
    </source>
</evidence>
<comment type="caution">
    <text evidence="16">The sequence shown here is derived from an EMBL/GenBank/DDBJ whole genome shotgun (WGS) entry which is preliminary data.</text>
</comment>
<evidence type="ECO:0000256" key="5">
    <source>
        <dbReference type="ARBA" id="ARBA00022475"/>
    </source>
</evidence>
<evidence type="ECO:0000256" key="2">
    <source>
        <dbReference type="ARBA" id="ARBA00010527"/>
    </source>
</evidence>
<organism evidence="16 17">
    <name type="scientific">Noviluteimonas lactosilytica</name>
    <dbReference type="NCBI Taxonomy" id="2888523"/>
    <lineage>
        <taxon>Bacteria</taxon>
        <taxon>Pseudomonadati</taxon>
        <taxon>Pseudomonadota</taxon>
        <taxon>Gammaproteobacteria</taxon>
        <taxon>Lysobacterales</taxon>
        <taxon>Lysobacteraceae</taxon>
        <taxon>Noviluteimonas</taxon>
    </lineage>
</organism>
<evidence type="ECO:0000256" key="11">
    <source>
        <dbReference type="ARBA" id="ARBA00033245"/>
    </source>
</evidence>
<dbReference type="PANTHER" id="PTHR12428">
    <property type="entry name" value="OXA1"/>
    <property type="match status" value="1"/>
</dbReference>
<dbReference type="InterPro" id="IPR001708">
    <property type="entry name" value="YidC/ALB3/OXA1/COX18"/>
</dbReference>
<dbReference type="Pfam" id="PF14849">
    <property type="entry name" value="YidC_periplas"/>
    <property type="match status" value="1"/>
</dbReference>
<evidence type="ECO:0000256" key="9">
    <source>
        <dbReference type="ARBA" id="ARBA00023136"/>
    </source>
</evidence>
<keyword evidence="9 13" id="KW-0472">Membrane</keyword>
<evidence type="ECO:0000259" key="14">
    <source>
        <dbReference type="Pfam" id="PF02096"/>
    </source>
</evidence>
<keyword evidence="8 13" id="KW-1133">Transmembrane helix</keyword>
<dbReference type="InterPro" id="IPR019998">
    <property type="entry name" value="Membr_insert_YidC"/>
</dbReference>
<feature type="transmembrane region" description="Helical" evidence="13">
    <location>
        <begin position="488"/>
        <end position="505"/>
    </location>
</feature>
<dbReference type="PANTHER" id="PTHR12428:SF65">
    <property type="entry name" value="CYTOCHROME C OXIDASE ASSEMBLY PROTEIN COX18, MITOCHONDRIAL"/>
    <property type="match status" value="1"/>
</dbReference>
<feature type="transmembrane region" description="Helical" evidence="13">
    <location>
        <begin position="447"/>
        <end position="468"/>
    </location>
</feature>
<dbReference type="NCBIfam" id="NF002352">
    <property type="entry name" value="PRK01318.1-3"/>
    <property type="match status" value="1"/>
</dbReference>
<dbReference type="NCBIfam" id="TIGR03593">
    <property type="entry name" value="yidC_nterm"/>
    <property type="match status" value="1"/>
</dbReference>
<feature type="transmembrane region" description="Helical" evidence="13">
    <location>
        <begin position="6"/>
        <end position="23"/>
    </location>
</feature>
<evidence type="ECO:0000256" key="6">
    <source>
        <dbReference type="ARBA" id="ARBA00022692"/>
    </source>
</evidence>
<reference evidence="16" key="1">
    <citation type="submission" date="2021-10" db="EMBL/GenBank/DDBJ databases">
        <authorList>
            <person name="Lyu M."/>
            <person name="Wang X."/>
            <person name="Meng X."/>
            <person name="Xu K."/>
        </authorList>
    </citation>
    <scope>NUCLEOTIDE SEQUENCE</scope>
    <source>
        <strain evidence="16">A6</strain>
    </source>
</reference>
<feature type="transmembrane region" description="Helical" evidence="13">
    <location>
        <begin position="525"/>
        <end position="546"/>
    </location>
</feature>
<dbReference type="PRINTS" id="PR01900">
    <property type="entry name" value="YIDCPROTEIN"/>
</dbReference>
<feature type="transmembrane region" description="Helical" evidence="13">
    <location>
        <begin position="382"/>
        <end position="402"/>
    </location>
</feature>
<feature type="transmembrane region" description="Helical" evidence="13">
    <location>
        <begin position="358"/>
        <end position="376"/>
    </location>
</feature>
<dbReference type="RefSeq" id="WP_230526627.1">
    <property type="nucleotide sequence ID" value="NZ_JAJGAK010000001.1"/>
</dbReference>
<protein>
    <recommendedName>
        <fullName evidence="3 13">Membrane protein insertase YidC</fullName>
    </recommendedName>
    <alternativeName>
        <fullName evidence="12 13">Foldase YidC</fullName>
    </alternativeName>
    <alternativeName>
        <fullName evidence="11 13">Membrane integrase YidC</fullName>
    </alternativeName>
    <alternativeName>
        <fullName evidence="13">Membrane protein YidC</fullName>
    </alternativeName>
</protein>
<comment type="similarity">
    <text evidence="2 13">Belongs to the OXA1/ALB3/YidC family. Type 1 subfamily.</text>
</comment>
<dbReference type="Proteomes" id="UP001165293">
    <property type="component" value="Unassembled WGS sequence"/>
</dbReference>
<feature type="domain" description="Membrane insertase YidC N-terminal" evidence="15">
    <location>
        <begin position="86"/>
        <end position="363"/>
    </location>
</feature>
<gene>
    <name evidence="13 16" type="primary">yidC</name>
    <name evidence="16" type="ORF">LK996_08295</name>
</gene>
<evidence type="ECO:0000256" key="1">
    <source>
        <dbReference type="ARBA" id="ARBA00004429"/>
    </source>
</evidence>
<sequence length="570" mass="62844">MNQTRVFLLFAWIAVATLLWMEWNKEQTAAHQPAPVATQATTTTGGAAPGAVPNAPTATVAGVPAAPAQPGAAATAATNANANNAVTVTTDTLRVTLDGGNVRNAELLRFPLDAKSGEAGNVKLFDADPAHFYEAQSGWVSNTGAAPDHLSNFVPEGAERNVTLASGADAVRVPFIWTGANGVTIRRTYTFPRGGYAIEVRDEVVNNGAANWQGYVYRQLVRNPPPQKTGYTNPEAFAFHGATWYTPDEKYDRRKYEDFVDDGTLDKESTGGWIALLQHYFFSAWIPGDKDKSKFTLTTTQQNGVTHYVVRALGPGVNVAPGQKAETHARLWVGPKLVSAIEAQNVPGLTRAVDFSRFSIMATLAGWLFFVLSAIHSVVGNWGWSIIGLVILVRALLYPIAAKQFQSMAKMRKLQPRMQQLKERYGDDRQKLQLATMELYKKEKVNPATGCLPLFIQMPIFLALYWMLSESVELRHAPWAFWIDNLSARDPYFILPILNVAIMWATQRLSPMTGMDPTQQKMMQLMPVVIGVTMIFFPAGLVLYWVTNGALGLLQQWWMLKRENALPAKA</sequence>
<dbReference type="InterPro" id="IPR028053">
    <property type="entry name" value="Membr_insert_YidC_N"/>
</dbReference>
<evidence type="ECO:0000259" key="15">
    <source>
        <dbReference type="Pfam" id="PF14849"/>
    </source>
</evidence>